<evidence type="ECO:0000313" key="10">
    <source>
        <dbReference type="Proteomes" id="UP000282551"/>
    </source>
</evidence>
<dbReference type="PANTHER" id="PTHR46696:SF4">
    <property type="entry name" value="BIOTIN BIOSYNTHESIS CYTOCHROME P450"/>
    <property type="match status" value="1"/>
</dbReference>
<feature type="compositionally biased region" description="Polar residues" evidence="8">
    <location>
        <begin position="174"/>
        <end position="188"/>
    </location>
</feature>
<dbReference type="EC" id="1.14.99.28" evidence="9"/>
<dbReference type="InterPro" id="IPR036396">
    <property type="entry name" value="Cyt_P450_sf"/>
</dbReference>
<dbReference type="GO" id="GO:0036199">
    <property type="term" value="F:cholest-4-en-3-one 26-monooxygenase activity"/>
    <property type="evidence" value="ECO:0007669"/>
    <property type="project" value="TreeGrafter"/>
</dbReference>
<evidence type="ECO:0000313" key="9">
    <source>
        <dbReference type="EMBL" id="VEG48313.1"/>
    </source>
</evidence>
<dbReference type="PRINTS" id="PR00359">
    <property type="entry name" value="BP450"/>
</dbReference>
<proteinExistence type="inferred from homology"/>
<organism evidence="9 10">
    <name type="scientific">Mycolicibacterium chitae</name>
    <name type="common">Mycobacterium chitae</name>
    <dbReference type="NCBI Taxonomy" id="1792"/>
    <lineage>
        <taxon>Bacteria</taxon>
        <taxon>Bacillati</taxon>
        <taxon>Actinomycetota</taxon>
        <taxon>Actinomycetes</taxon>
        <taxon>Mycobacteriales</taxon>
        <taxon>Mycobacteriaceae</taxon>
        <taxon>Mycolicibacterium</taxon>
    </lineage>
</organism>
<evidence type="ECO:0000256" key="8">
    <source>
        <dbReference type="SAM" id="MobiDB-lite"/>
    </source>
</evidence>
<gene>
    <name evidence="9" type="primary">linC</name>
    <name evidence="9" type="ORF">NCTC10485_02607</name>
</gene>
<dbReference type="SUPFAM" id="SSF48264">
    <property type="entry name" value="Cytochrome P450"/>
    <property type="match status" value="1"/>
</dbReference>
<keyword evidence="3" id="KW-0349">Heme</keyword>
<protein>
    <submittedName>
        <fullName evidence="9">Cytochrome P450</fullName>
        <ecNumber evidence="9">1.14.99.28</ecNumber>
    </submittedName>
</protein>
<dbReference type="GO" id="GO:0006707">
    <property type="term" value="P:cholesterol catabolic process"/>
    <property type="evidence" value="ECO:0007669"/>
    <property type="project" value="TreeGrafter"/>
</dbReference>
<evidence type="ECO:0000256" key="3">
    <source>
        <dbReference type="ARBA" id="ARBA00022617"/>
    </source>
</evidence>
<reference evidence="9 10" key="1">
    <citation type="submission" date="2018-12" db="EMBL/GenBank/DDBJ databases">
        <authorList>
            <consortium name="Pathogen Informatics"/>
        </authorList>
    </citation>
    <scope>NUCLEOTIDE SEQUENCE [LARGE SCALE GENOMIC DNA]</scope>
    <source>
        <strain evidence="9 10">NCTC10485</strain>
    </source>
</reference>
<dbReference type="Gene3D" id="1.10.630.10">
    <property type="entry name" value="Cytochrome P450"/>
    <property type="match status" value="1"/>
</dbReference>
<dbReference type="GO" id="GO:0008395">
    <property type="term" value="F:steroid hydroxylase activity"/>
    <property type="evidence" value="ECO:0007669"/>
    <property type="project" value="TreeGrafter"/>
</dbReference>
<keyword evidence="5 9" id="KW-0560">Oxidoreductase</keyword>
<evidence type="ECO:0000256" key="7">
    <source>
        <dbReference type="ARBA" id="ARBA00023033"/>
    </source>
</evidence>
<keyword evidence="4" id="KW-0479">Metal-binding</keyword>
<dbReference type="RefSeq" id="WP_235666127.1">
    <property type="nucleotide sequence ID" value="NZ_AP022604.1"/>
</dbReference>
<dbReference type="AlphaFoldDB" id="A0A448I7I5"/>
<evidence type="ECO:0000256" key="4">
    <source>
        <dbReference type="ARBA" id="ARBA00022723"/>
    </source>
</evidence>
<keyword evidence="10" id="KW-1185">Reference proteome</keyword>
<keyword evidence="6" id="KW-0408">Iron</keyword>
<evidence type="ECO:0000256" key="1">
    <source>
        <dbReference type="ARBA" id="ARBA00001971"/>
    </source>
</evidence>
<dbReference type="PANTHER" id="PTHR46696">
    <property type="entry name" value="P450, PUTATIVE (EUROFUNG)-RELATED"/>
    <property type="match status" value="1"/>
</dbReference>
<accession>A0A448I7I5</accession>
<keyword evidence="7" id="KW-0503">Monooxygenase</keyword>
<sequence>MTTGLITDDTAVPTGVADVNVFDPHWWVDGPPHDLFARMRREAPVHWNPLGDGAGCWSLFGHAEITTVSHDSETFSSRRGGVFVNPDQVLNLDVIGNQLLYMDPPTHTRYRKILARVFTPAAVARMEAGIRARVTSIIDKVIEAGRADFVEDIAVPIPLLILMELMGARRRICPSSTTGPSASNNPSVRPNPMPPNRFSARWAPTSPNR</sequence>
<name>A0A448I7I5_MYCCI</name>
<dbReference type="InterPro" id="IPR002397">
    <property type="entry name" value="Cyt_P450_B"/>
</dbReference>
<evidence type="ECO:0000256" key="5">
    <source>
        <dbReference type="ARBA" id="ARBA00023002"/>
    </source>
</evidence>
<dbReference type="Proteomes" id="UP000282551">
    <property type="component" value="Chromosome"/>
</dbReference>
<evidence type="ECO:0000256" key="2">
    <source>
        <dbReference type="ARBA" id="ARBA00010617"/>
    </source>
</evidence>
<dbReference type="GO" id="GO:0005506">
    <property type="term" value="F:iron ion binding"/>
    <property type="evidence" value="ECO:0007669"/>
    <property type="project" value="InterPro"/>
</dbReference>
<evidence type="ECO:0000256" key="6">
    <source>
        <dbReference type="ARBA" id="ARBA00023004"/>
    </source>
</evidence>
<dbReference type="EMBL" id="LR134355">
    <property type="protein sequence ID" value="VEG48313.1"/>
    <property type="molecule type" value="Genomic_DNA"/>
</dbReference>
<comment type="similarity">
    <text evidence="2">Belongs to the cytochrome P450 family.</text>
</comment>
<dbReference type="GO" id="GO:0020037">
    <property type="term" value="F:heme binding"/>
    <property type="evidence" value="ECO:0007669"/>
    <property type="project" value="InterPro"/>
</dbReference>
<feature type="region of interest" description="Disordered" evidence="8">
    <location>
        <begin position="173"/>
        <end position="209"/>
    </location>
</feature>
<comment type="cofactor">
    <cofactor evidence="1">
        <name>heme</name>
        <dbReference type="ChEBI" id="CHEBI:30413"/>
    </cofactor>
</comment>